<dbReference type="Gene3D" id="2.60.40.3330">
    <property type="match status" value="1"/>
</dbReference>
<proteinExistence type="inferred from homology"/>
<name>A0A8S1F0H8_9PELO</name>
<dbReference type="PANTHER" id="PTHR21700">
    <property type="entry name" value="TRANSTHYRETIN-LIKE FAMILY PROTEIN-RELATED"/>
    <property type="match status" value="1"/>
</dbReference>
<keyword evidence="6" id="KW-1185">Reference proteome</keyword>
<reference evidence="5 6" key="1">
    <citation type="submission" date="2020-04" db="EMBL/GenBank/DDBJ databases">
        <authorList>
            <person name="Laetsch R D."/>
            <person name="Stevens L."/>
            <person name="Kumar S."/>
            <person name="Blaxter L. M."/>
        </authorList>
    </citation>
    <scope>NUCLEOTIDE SEQUENCE [LARGE SCALE GENOMIC DNA]</scope>
</reference>
<dbReference type="AlphaFoldDB" id="A0A8S1F0H8"/>
<dbReference type="Proteomes" id="UP000494206">
    <property type="component" value="Unassembled WGS sequence"/>
</dbReference>
<accession>A0A8S1F0H8</accession>
<keyword evidence="3" id="KW-0964">Secreted</keyword>
<evidence type="ECO:0000256" key="3">
    <source>
        <dbReference type="ARBA" id="ARBA00022525"/>
    </source>
</evidence>
<evidence type="ECO:0000256" key="1">
    <source>
        <dbReference type="ARBA" id="ARBA00004613"/>
    </source>
</evidence>
<evidence type="ECO:0000313" key="5">
    <source>
        <dbReference type="EMBL" id="CAB3406294.1"/>
    </source>
</evidence>
<dbReference type="GO" id="GO:0005576">
    <property type="term" value="C:extracellular region"/>
    <property type="evidence" value="ECO:0007669"/>
    <property type="project" value="UniProtKB-SubCell"/>
</dbReference>
<evidence type="ECO:0000256" key="2">
    <source>
        <dbReference type="ARBA" id="ARBA00010112"/>
    </source>
</evidence>
<dbReference type="EMBL" id="CADEPM010000005">
    <property type="protein sequence ID" value="CAB3406294.1"/>
    <property type="molecule type" value="Genomic_DNA"/>
</dbReference>
<gene>
    <name evidence="5" type="ORF">CBOVIS_LOCUS8385</name>
</gene>
<evidence type="ECO:0008006" key="7">
    <source>
        <dbReference type="Google" id="ProtNLM"/>
    </source>
</evidence>
<comment type="similarity">
    <text evidence="2">Belongs to the nematode transthyretin-like family.</text>
</comment>
<dbReference type="InterPro" id="IPR038479">
    <property type="entry name" value="Transthyretin-like_sf"/>
</dbReference>
<evidence type="ECO:0000256" key="4">
    <source>
        <dbReference type="ARBA" id="ARBA00022729"/>
    </source>
</evidence>
<sequence>MVVILARNKRSRQDRHHGSNESGYCFSFGSTGMNIVFGEHFASKKISEEVKNEDNRFISFEGFIHDENHRDMLKKLWGALEEAARELDLMEKTEKAAEARRKFAAKFEALTFKIRRVNDLSTPSTLFFDLFHIELVNLEMNLIDSILLLCQLIVVFSTTEPESSTSLPIRPFSVDVTGRAICTFDLKDGTTRGVWQMRIVMFNKDGTYANDTFTDDEGNFNLHLNGADDDPAPFLRFYHTCWTHEGCLRVAEYPIPNEAIDNGVYNMGFVSMDVVTMNDRTVCRNSTDFISSQQQLN</sequence>
<dbReference type="InterPro" id="IPR001534">
    <property type="entry name" value="Transthyretin-like"/>
</dbReference>
<comment type="caution">
    <text evidence="5">The sequence shown here is derived from an EMBL/GenBank/DDBJ whole genome shotgun (WGS) entry which is preliminary data.</text>
</comment>
<evidence type="ECO:0000313" key="6">
    <source>
        <dbReference type="Proteomes" id="UP000494206"/>
    </source>
</evidence>
<dbReference type="GO" id="GO:0009986">
    <property type="term" value="C:cell surface"/>
    <property type="evidence" value="ECO:0007669"/>
    <property type="project" value="InterPro"/>
</dbReference>
<protein>
    <recommendedName>
        <fullName evidence="7">Transthyretin-like family protein</fullName>
    </recommendedName>
</protein>
<keyword evidence="4" id="KW-0732">Signal</keyword>
<dbReference type="Pfam" id="PF01060">
    <property type="entry name" value="TTR-52"/>
    <property type="match status" value="1"/>
</dbReference>
<organism evidence="5 6">
    <name type="scientific">Caenorhabditis bovis</name>
    <dbReference type="NCBI Taxonomy" id="2654633"/>
    <lineage>
        <taxon>Eukaryota</taxon>
        <taxon>Metazoa</taxon>
        <taxon>Ecdysozoa</taxon>
        <taxon>Nematoda</taxon>
        <taxon>Chromadorea</taxon>
        <taxon>Rhabditida</taxon>
        <taxon>Rhabditina</taxon>
        <taxon>Rhabditomorpha</taxon>
        <taxon>Rhabditoidea</taxon>
        <taxon>Rhabditidae</taxon>
        <taxon>Peloderinae</taxon>
        <taxon>Caenorhabditis</taxon>
    </lineage>
</organism>
<comment type="subcellular location">
    <subcellularLocation>
        <location evidence="1">Secreted</location>
    </subcellularLocation>
</comment>